<keyword evidence="2 4" id="KW-0436">Ligase</keyword>
<name>A0A090IAW3_METFO</name>
<dbReference type="GO" id="GO:0005524">
    <property type="term" value="F:ATP binding"/>
    <property type="evidence" value="ECO:0007669"/>
    <property type="project" value="InterPro"/>
</dbReference>
<evidence type="ECO:0000256" key="1">
    <source>
        <dbReference type="ARBA" id="ARBA00007572"/>
    </source>
</evidence>
<protein>
    <submittedName>
        <fullName evidence="4">ATP dependent DNA ligase</fullName>
    </submittedName>
</protein>
<dbReference type="PANTHER" id="PTHR45674">
    <property type="entry name" value="DNA LIGASE 1/3 FAMILY MEMBER"/>
    <property type="match status" value="1"/>
</dbReference>
<dbReference type="GO" id="GO:0003910">
    <property type="term" value="F:DNA ligase (ATP) activity"/>
    <property type="evidence" value="ECO:0007669"/>
    <property type="project" value="InterPro"/>
</dbReference>
<dbReference type="RefSeq" id="WP_048073610.1">
    <property type="nucleotide sequence ID" value="NZ_JARVXG010000023.1"/>
</dbReference>
<dbReference type="KEGG" id="mfi:DSM1535_2282"/>
<evidence type="ECO:0000313" key="4">
    <source>
        <dbReference type="EMBL" id="CEA14622.1"/>
    </source>
</evidence>
<dbReference type="PROSITE" id="PS50160">
    <property type="entry name" value="DNA_LIGASE_A3"/>
    <property type="match status" value="1"/>
</dbReference>
<dbReference type="SUPFAM" id="SSF56091">
    <property type="entry name" value="DNA ligase/mRNA capping enzyme, catalytic domain"/>
    <property type="match status" value="1"/>
</dbReference>
<dbReference type="GO" id="GO:0006310">
    <property type="term" value="P:DNA recombination"/>
    <property type="evidence" value="ECO:0007669"/>
    <property type="project" value="InterPro"/>
</dbReference>
<evidence type="ECO:0000259" key="3">
    <source>
        <dbReference type="PROSITE" id="PS50160"/>
    </source>
</evidence>
<dbReference type="InterPro" id="IPR012340">
    <property type="entry name" value="NA-bd_OB-fold"/>
</dbReference>
<dbReference type="PROSITE" id="PS00333">
    <property type="entry name" value="DNA_LIGASE_A2"/>
    <property type="match status" value="1"/>
</dbReference>
<dbReference type="GO" id="GO:0006273">
    <property type="term" value="P:lagging strand elongation"/>
    <property type="evidence" value="ECO:0007669"/>
    <property type="project" value="TreeGrafter"/>
</dbReference>
<dbReference type="Gene3D" id="2.40.50.140">
    <property type="entry name" value="Nucleic acid-binding proteins"/>
    <property type="match status" value="1"/>
</dbReference>
<dbReference type="GO" id="GO:0006281">
    <property type="term" value="P:DNA repair"/>
    <property type="evidence" value="ECO:0007669"/>
    <property type="project" value="InterPro"/>
</dbReference>
<evidence type="ECO:0000256" key="2">
    <source>
        <dbReference type="ARBA" id="ARBA00022598"/>
    </source>
</evidence>
<sequence>MEMLEPMLSKLAEEDVHLEGVWVSEPKLDGERIIALRKGDQIDLWTRRHVEVSYKFPEIISSLKKNIKGDNWILDGEITVPGGFRKLLKRNVEDRFKISLLAKKLPATLNLFDILRFQGEDLTSKALVQRKKILLKVVQEGGHIKIVPFKTVNSKKIKDHFVESIHRGYEGLILKNASSEYESGKRSSHWLKIKRSETIDVNVIGATKSTGSIAFGALILEKDGQYFGKVGTGFSDLDRKEILEFLEKNRGVTDIPLPADLDILLTTRQLPAEIKANEIVKGKPRAPVWVRFRWA</sequence>
<dbReference type="Pfam" id="PF01068">
    <property type="entry name" value="DNA_ligase_A_M"/>
    <property type="match status" value="1"/>
</dbReference>
<proteinExistence type="inferred from homology"/>
<dbReference type="InterPro" id="IPR050191">
    <property type="entry name" value="ATP-dep_DNA_ligase"/>
</dbReference>
<organism evidence="4">
    <name type="scientific">Methanobacterium formicicum</name>
    <dbReference type="NCBI Taxonomy" id="2162"/>
    <lineage>
        <taxon>Archaea</taxon>
        <taxon>Methanobacteriati</taxon>
        <taxon>Methanobacteriota</taxon>
        <taxon>Methanomada group</taxon>
        <taxon>Methanobacteria</taxon>
        <taxon>Methanobacteriales</taxon>
        <taxon>Methanobacteriaceae</taxon>
        <taxon>Methanobacterium</taxon>
    </lineage>
</organism>
<dbReference type="AlphaFoldDB" id="A0A090IAW3"/>
<dbReference type="InterPro" id="IPR012310">
    <property type="entry name" value="DNA_ligase_ATP-dep_cent"/>
</dbReference>
<dbReference type="SUPFAM" id="SSF50249">
    <property type="entry name" value="Nucleic acid-binding proteins"/>
    <property type="match status" value="1"/>
</dbReference>
<reference evidence="4" key="1">
    <citation type="submission" date="2014-08" db="EMBL/GenBank/DDBJ databases">
        <authorList>
            <person name="Wibberg D."/>
        </authorList>
    </citation>
    <scope>NUCLEOTIDE SEQUENCE</scope>
</reference>
<gene>
    <name evidence="4" type="ORF">DSM1535_2282</name>
</gene>
<accession>A0A090IAW3</accession>
<feature type="domain" description="ATP-dependent DNA ligase family profile" evidence="3">
    <location>
        <begin position="100"/>
        <end position="231"/>
    </location>
</feature>
<dbReference type="InterPro" id="IPR016059">
    <property type="entry name" value="DNA_ligase_ATP-dep_CS"/>
</dbReference>
<dbReference type="PATRIC" id="fig|2162.9.peg.2356"/>
<dbReference type="Gene3D" id="3.30.470.30">
    <property type="entry name" value="DNA ligase/mRNA capping enzyme"/>
    <property type="match status" value="1"/>
</dbReference>
<comment type="similarity">
    <text evidence="1">Belongs to the ATP-dependent DNA ligase family.</text>
</comment>
<dbReference type="PANTHER" id="PTHR45674:SF4">
    <property type="entry name" value="DNA LIGASE 1"/>
    <property type="match status" value="1"/>
</dbReference>
<dbReference type="EMBL" id="LN515531">
    <property type="protein sequence ID" value="CEA14622.1"/>
    <property type="molecule type" value="Genomic_DNA"/>
</dbReference>
<dbReference type="PROSITE" id="PS00697">
    <property type="entry name" value="DNA_LIGASE_A1"/>
    <property type="match status" value="1"/>
</dbReference>